<evidence type="ECO:0000313" key="2">
    <source>
        <dbReference type="EMBL" id="MCY4725923.1"/>
    </source>
</evidence>
<protein>
    <submittedName>
        <fullName evidence="2">Uncharacterized protein</fullName>
    </submittedName>
</protein>
<dbReference type="RefSeq" id="WP_268110742.1">
    <property type="nucleotide sequence ID" value="NZ_JAPPUX010000002.1"/>
</dbReference>
<sequence length="100" mass="10976">MQLNDAPIIIGLILAAALLIPDMRRLSIGGLVDLERVVKETQSEVSETRRDVAALKVAVDAKAQASADTHIDNYIVNVDSLQDEDLETLKARARQARVIR</sequence>
<name>A0ABT4CAC6_9ACTN</name>
<comment type="caution">
    <text evidence="2">The sequence shown here is derived from an EMBL/GenBank/DDBJ whole genome shotgun (WGS) entry which is preliminary data.</text>
</comment>
<keyword evidence="3" id="KW-1185">Reference proteome</keyword>
<evidence type="ECO:0000256" key="1">
    <source>
        <dbReference type="SAM" id="Coils"/>
    </source>
</evidence>
<organism evidence="2 3">
    <name type="scientific">Nocardioides pini</name>
    <dbReference type="NCBI Taxonomy" id="2975053"/>
    <lineage>
        <taxon>Bacteria</taxon>
        <taxon>Bacillati</taxon>
        <taxon>Actinomycetota</taxon>
        <taxon>Actinomycetes</taxon>
        <taxon>Propionibacteriales</taxon>
        <taxon>Nocardioidaceae</taxon>
        <taxon>Nocardioides</taxon>
    </lineage>
</organism>
<keyword evidence="1" id="KW-0175">Coiled coil</keyword>
<reference evidence="2" key="1">
    <citation type="submission" date="2022-08" db="EMBL/GenBank/DDBJ databases">
        <title>Genome sequencing of Nocardioides sp. STR2.</title>
        <authorList>
            <person name="So Y."/>
        </authorList>
    </citation>
    <scope>NUCLEOTIDE SEQUENCE</scope>
    <source>
        <strain evidence="2">STR2</strain>
    </source>
</reference>
<dbReference type="EMBL" id="JAPPUX010000002">
    <property type="protein sequence ID" value="MCY4725923.1"/>
    <property type="molecule type" value="Genomic_DNA"/>
</dbReference>
<gene>
    <name evidence="2" type="ORF">NYO98_06510</name>
</gene>
<accession>A0ABT4CAC6</accession>
<proteinExistence type="predicted"/>
<dbReference type="Proteomes" id="UP001074726">
    <property type="component" value="Unassembled WGS sequence"/>
</dbReference>
<evidence type="ECO:0000313" key="3">
    <source>
        <dbReference type="Proteomes" id="UP001074726"/>
    </source>
</evidence>
<feature type="coiled-coil region" evidence="1">
    <location>
        <begin position="31"/>
        <end position="58"/>
    </location>
</feature>